<reference evidence="4 5" key="1">
    <citation type="submission" date="2019-06" db="EMBL/GenBank/DDBJ databases">
        <title>Sequencing the genomes of 1000 actinobacteria strains.</title>
        <authorList>
            <person name="Klenk H.-P."/>
        </authorList>
    </citation>
    <scope>NUCLEOTIDE SEQUENCE [LARGE SCALE GENOMIC DNA]</scope>
    <source>
        <strain evidence="4 5">DSM 12362</strain>
    </source>
</reference>
<evidence type="ECO:0000313" key="4">
    <source>
        <dbReference type="EMBL" id="TQM90694.1"/>
    </source>
</evidence>
<dbReference type="PANTHER" id="PTHR48106:SF8">
    <property type="entry name" value="OS02G0805600 PROTEIN"/>
    <property type="match status" value="1"/>
</dbReference>
<dbReference type="AlphaFoldDB" id="A0A543K6M4"/>
<comment type="caution">
    <text evidence="4">The sequence shown here is derived from an EMBL/GenBank/DDBJ whole genome shotgun (WGS) entry which is preliminary data.</text>
</comment>
<dbReference type="NCBIfam" id="TIGR02824">
    <property type="entry name" value="quinone_pig3"/>
    <property type="match status" value="1"/>
</dbReference>
<evidence type="ECO:0000313" key="5">
    <source>
        <dbReference type="Proteomes" id="UP000315133"/>
    </source>
</evidence>
<protein>
    <submittedName>
        <fullName evidence="4">Putative PIG3 family NAD(P)H quinone oxidoreductase</fullName>
    </submittedName>
</protein>
<evidence type="ECO:0000256" key="2">
    <source>
        <dbReference type="ARBA" id="ARBA00023002"/>
    </source>
</evidence>
<dbReference type="InterPro" id="IPR011032">
    <property type="entry name" value="GroES-like_sf"/>
</dbReference>
<feature type="domain" description="Enoyl reductase (ER)" evidence="3">
    <location>
        <begin position="10"/>
        <end position="325"/>
    </location>
</feature>
<dbReference type="CDD" id="cd05276">
    <property type="entry name" value="p53_inducible_oxidoreductase"/>
    <property type="match status" value="1"/>
</dbReference>
<dbReference type="InterPro" id="IPR020843">
    <property type="entry name" value="ER"/>
</dbReference>
<dbReference type="SMART" id="SM00829">
    <property type="entry name" value="PKS_ER"/>
    <property type="match status" value="1"/>
</dbReference>
<keyword evidence="2" id="KW-0560">Oxidoreductase</keyword>
<dbReference type="GO" id="GO:0070402">
    <property type="term" value="F:NADPH binding"/>
    <property type="evidence" value="ECO:0007669"/>
    <property type="project" value="TreeGrafter"/>
</dbReference>
<sequence>MRAITINEPGDPDVLVPAEVDPPVPGEGEVLVDVVAAGVNRADVQQRKGYYPPPKGASPLPGLEVSGTIAALGPGTDDAGWAVGDEVCALLAGGGYAEQVAVPVGQLLPVPSGISLADAAALPEVACTVWSNLVLEAGLGEGETVLLHGGSSGIGTMAIQVARQLGARVAVTAGSADKLEACRELGADVLVNYREQDFVEEVRAATDGRGADVILDVVGAKYLARNVDALSPDGRLVVIGLLGGTKAELNLGQLLSKRGRVIATSLRSRSTAGKAEIVAAVREHVWPWIEAGAVRTVIQSRYPLEQAAEAHREMEASGHVGKILLDVRA</sequence>
<dbReference type="InterPro" id="IPR013154">
    <property type="entry name" value="ADH-like_N"/>
</dbReference>
<dbReference type="EMBL" id="VFPU01000003">
    <property type="protein sequence ID" value="TQM90694.1"/>
    <property type="molecule type" value="Genomic_DNA"/>
</dbReference>
<dbReference type="Proteomes" id="UP000315133">
    <property type="component" value="Unassembled WGS sequence"/>
</dbReference>
<name>A0A543K6M4_9MICO</name>
<proteinExistence type="predicted"/>
<gene>
    <name evidence="4" type="ORF">FB476_3076</name>
</gene>
<dbReference type="OrthoDB" id="9780520at2"/>
<dbReference type="InterPro" id="IPR013149">
    <property type="entry name" value="ADH-like_C"/>
</dbReference>
<dbReference type="Gene3D" id="3.90.180.10">
    <property type="entry name" value="Medium-chain alcohol dehydrogenases, catalytic domain"/>
    <property type="match status" value="1"/>
</dbReference>
<dbReference type="Pfam" id="PF08240">
    <property type="entry name" value="ADH_N"/>
    <property type="match status" value="1"/>
</dbReference>
<evidence type="ECO:0000256" key="1">
    <source>
        <dbReference type="ARBA" id="ARBA00022857"/>
    </source>
</evidence>
<dbReference type="GO" id="GO:0016651">
    <property type="term" value="F:oxidoreductase activity, acting on NAD(P)H"/>
    <property type="evidence" value="ECO:0007669"/>
    <property type="project" value="TreeGrafter"/>
</dbReference>
<keyword evidence="1" id="KW-0521">NADP</keyword>
<dbReference type="SUPFAM" id="SSF50129">
    <property type="entry name" value="GroES-like"/>
    <property type="match status" value="1"/>
</dbReference>
<accession>A0A543K6M4</accession>
<dbReference type="Gene3D" id="3.40.50.720">
    <property type="entry name" value="NAD(P)-binding Rossmann-like Domain"/>
    <property type="match status" value="1"/>
</dbReference>
<dbReference type="PANTHER" id="PTHR48106">
    <property type="entry name" value="QUINONE OXIDOREDUCTASE PIG3-RELATED"/>
    <property type="match status" value="1"/>
</dbReference>
<dbReference type="Pfam" id="PF00107">
    <property type="entry name" value="ADH_zinc_N"/>
    <property type="match status" value="1"/>
</dbReference>
<dbReference type="SUPFAM" id="SSF51735">
    <property type="entry name" value="NAD(P)-binding Rossmann-fold domains"/>
    <property type="match status" value="1"/>
</dbReference>
<dbReference type="RefSeq" id="WP_141821000.1">
    <property type="nucleotide sequence ID" value="NZ_BAAAIL010000005.1"/>
</dbReference>
<evidence type="ECO:0000259" key="3">
    <source>
        <dbReference type="SMART" id="SM00829"/>
    </source>
</evidence>
<organism evidence="4 5">
    <name type="scientific">Ornithinimicrobium humiphilum</name>
    <dbReference type="NCBI Taxonomy" id="125288"/>
    <lineage>
        <taxon>Bacteria</taxon>
        <taxon>Bacillati</taxon>
        <taxon>Actinomycetota</taxon>
        <taxon>Actinomycetes</taxon>
        <taxon>Micrococcales</taxon>
        <taxon>Ornithinimicrobiaceae</taxon>
        <taxon>Ornithinimicrobium</taxon>
    </lineage>
</organism>
<keyword evidence="5" id="KW-1185">Reference proteome</keyword>
<dbReference type="InterPro" id="IPR036291">
    <property type="entry name" value="NAD(P)-bd_dom_sf"/>
</dbReference>
<dbReference type="InterPro" id="IPR014189">
    <property type="entry name" value="Quinone_OxRdtase_PIG3"/>
</dbReference>